<dbReference type="GO" id="GO:0097745">
    <property type="term" value="P:mitochondrial tRNA 5'-end processing"/>
    <property type="evidence" value="ECO:0007669"/>
    <property type="project" value="TreeGrafter"/>
</dbReference>
<dbReference type="GO" id="GO:0046872">
    <property type="term" value="F:metal ion binding"/>
    <property type="evidence" value="ECO:0007669"/>
    <property type="project" value="UniProtKB-KW"/>
</dbReference>
<dbReference type="CDD" id="cd18718">
    <property type="entry name" value="PIN_PRORP"/>
    <property type="match status" value="1"/>
</dbReference>
<evidence type="ECO:0000256" key="1">
    <source>
        <dbReference type="ARBA" id="ARBA00000928"/>
    </source>
</evidence>
<dbReference type="EC" id="3.1.26.5" evidence="5"/>
<evidence type="ECO:0000256" key="6">
    <source>
        <dbReference type="ARBA" id="ARBA00022694"/>
    </source>
</evidence>
<evidence type="ECO:0000256" key="5">
    <source>
        <dbReference type="ARBA" id="ARBA00012179"/>
    </source>
</evidence>
<comment type="cofactor">
    <cofactor evidence="2">
        <name>Mg(2+)</name>
        <dbReference type="ChEBI" id="CHEBI:18420"/>
    </cofactor>
</comment>
<evidence type="ECO:0000256" key="10">
    <source>
        <dbReference type="ARBA" id="ARBA00022833"/>
    </source>
</evidence>
<evidence type="ECO:0000256" key="14">
    <source>
        <dbReference type="ARBA" id="ARBA00044536"/>
    </source>
</evidence>
<dbReference type="InterPro" id="IPR011990">
    <property type="entry name" value="TPR-like_helical_dom_sf"/>
</dbReference>
<evidence type="ECO:0000256" key="11">
    <source>
        <dbReference type="ARBA" id="ARBA00022842"/>
    </source>
</evidence>
<comment type="caution">
    <text evidence="17">The sequence shown here is derived from an EMBL/GenBank/DDBJ whole genome shotgun (WGS) entry which is preliminary data.</text>
</comment>
<evidence type="ECO:0000256" key="7">
    <source>
        <dbReference type="ARBA" id="ARBA00022722"/>
    </source>
</evidence>
<comment type="catalytic activity">
    <reaction evidence="1">
        <text>Endonucleolytic cleavage of RNA, removing 5'-extranucleotides from tRNA precursor.</text>
        <dbReference type="EC" id="3.1.26.5"/>
    </reaction>
</comment>
<name>A0AAV2BVX5_9ARAC</name>
<dbReference type="EMBL" id="CAXIEN010000550">
    <property type="protein sequence ID" value="CAL1300352.1"/>
    <property type="molecule type" value="Genomic_DNA"/>
</dbReference>
<evidence type="ECO:0000313" key="18">
    <source>
        <dbReference type="Proteomes" id="UP001497382"/>
    </source>
</evidence>
<accession>A0AAV2BVX5</accession>
<dbReference type="GO" id="GO:0001682">
    <property type="term" value="P:tRNA 5'-leader removal"/>
    <property type="evidence" value="ECO:0007669"/>
    <property type="project" value="TreeGrafter"/>
</dbReference>
<evidence type="ECO:0000256" key="2">
    <source>
        <dbReference type="ARBA" id="ARBA00001946"/>
    </source>
</evidence>
<sequence length="555" mass="64902">MFAIRRLQYKRIFESKAAATHIASVLENFLEPSPKFMCLTRNAQHRNPAFPSFKEGSFASRYFPTPAIEKAEDRIKEIISQKEIKSNDDWNEIKNELFTYFEILSEVNFSSIVMNCLLALNKINEAHSFMKYLKDFNIEPNFLTYLKYMALCGKNVDQCGEDIIFEIFKKVQNLIDSSPVLDVKRAEHVIQGFSATSQWRKCFNYLKKMPCNPNYEITNCLAATAIKNNDEDLAWKLLLRWFKEHGIPKAYVLKEFVLYAQRLQSMKWEQADVFVTKLFQFMHQRGAIFDLEVAQLIETYFKSHPNKWNVSHAKISRKGKCNSCKSILKLVDLSNEDFLELSDNFLERSVKKSDIFINTTRKEFDQYIKFINTHKPFEFVLDGLNAAHTFAGVKTPKTLAVQLLRIVDRLSKYSDKVLVLGRYHMQRWPASIMSKISHKATLFYTSNSSQDDPYMVYAALASGPEALIVSQDLMRDHIARLDDPKLIWQFKRWQQTHQIYLSVDEDSKFKFLEPLRYSINIQGSMSEGWHVPYDDKIILDPYEELNNWLCIHKAT</sequence>
<dbReference type="GO" id="GO:0004526">
    <property type="term" value="F:ribonuclease P activity"/>
    <property type="evidence" value="ECO:0007669"/>
    <property type="project" value="UniProtKB-EC"/>
</dbReference>
<gene>
    <name evidence="17" type="ORF">LARSCL_LOCUS21898</name>
</gene>
<keyword evidence="9" id="KW-0378">Hydrolase</keyword>
<proteinExistence type="inferred from homology"/>
<evidence type="ECO:0000256" key="8">
    <source>
        <dbReference type="ARBA" id="ARBA00022723"/>
    </source>
</evidence>
<dbReference type="Gene3D" id="3.40.50.11980">
    <property type="match status" value="1"/>
</dbReference>
<keyword evidence="13" id="KW-0496">Mitochondrion</keyword>
<dbReference type="PANTHER" id="PTHR13547:SF1">
    <property type="entry name" value="MITOCHONDRIAL RIBONUCLEASE P CATALYTIC SUBUNIT"/>
    <property type="match status" value="1"/>
</dbReference>
<evidence type="ECO:0000313" key="17">
    <source>
        <dbReference type="EMBL" id="CAL1300352.1"/>
    </source>
</evidence>
<evidence type="ECO:0000256" key="12">
    <source>
        <dbReference type="ARBA" id="ARBA00022946"/>
    </source>
</evidence>
<keyword evidence="12" id="KW-0809">Transit peptide</keyword>
<dbReference type="GO" id="GO:0030678">
    <property type="term" value="C:mitochondrial ribonuclease P complex"/>
    <property type="evidence" value="ECO:0007669"/>
    <property type="project" value="TreeGrafter"/>
</dbReference>
<comment type="similarity">
    <text evidence="4">Belongs to the PPR family. P subfamily.</text>
</comment>
<keyword evidence="8" id="KW-0479">Metal-binding</keyword>
<organism evidence="17 18">
    <name type="scientific">Larinioides sclopetarius</name>
    <dbReference type="NCBI Taxonomy" id="280406"/>
    <lineage>
        <taxon>Eukaryota</taxon>
        <taxon>Metazoa</taxon>
        <taxon>Ecdysozoa</taxon>
        <taxon>Arthropoda</taxon>
        <taxon>Chelicerata</taxon>
        <taxon>Arachnida</taxon>
        <taxon>Araneae</taxon>
        <taxon>Araneomorphae</taxon>
        <taxon>Entelegynae</taxon>
        <taxon>Araneoidea</taxon>
        <taxon>Araneidae</taxon>
        <taxon>Larinioides</taxon>
    </lineage>
</organism>
<dbReference type="AlphaFoldDB" id="A0AAV2BVX5"/>
<keyword evidence="7" id="KW-0540">Nuclease</keyword>
<dbReference type="Gene3D" id="1.25.40.10">
    <property type="entry name" value="Tetratricopeptide repeat domain"/>
    <property type="match status" value="1"/>
</dbReference>
<evidence type="ECO:0000256" key="4">
    <source>
        <dbReference type="ARBA" id="ARBA00007626"/>
    </source>
</evidence>
<dbReference type="Proteomes" id="UP001497382">
    <property type="component" value="Unassembled WGS sequence"/>
</dbReference>
<comment type="subcellular location">
    <subcellularLocation>
        <location evidence="3">Mitochondrion</location>
    </subcellularLocation>
</comment>
<evidence type="ECO:0000259" key="16">
    <source>
        <dbReference type="Pfam" id="PF16953"/>
    </source>
</evidence>
<keyword evidence="18" id="KW-1185">Reference proteome</keyword>
<evidence type="ECO:0000256" key="3">
    <source>
        <dbReference type="ARBA" id="ARBA00004173"/>
    </source>
</evidence>
<feature type="domain" description="PRORP" evidence="16">
    <location>
        <begin position="315"/>
        <end position="550"/>
    </location>
</feature>
<evidence type="ECO:0000256" key="9">
    <source>
        <dbReference type="ARBA" id="ARBA00022801"/>
    </source>
</evidence>
<dbReference type="InterPro" id="IPR031595">
    <property type="entry name" value="PRORP_C"/>
</dbReference>
<keyword evidence="6" id="KW-0819">tRNA processing</keyword>
<protein>
    <recommendedName>
        <fullName evidence="14">Mitochondrial ribonuclease P catalytic subunit</fullName>
        <ecNumber evidence="5">3.1.26.5</ecNumber>
    </recommendedName>
    <alternativeName>
        <fullName evidence="15">Mitochondrial ribonuclease P protein 3</fullName>
    </alternativeName>
</protein>
<dbReference type="InterPro" id="IPR033495">
    <property type="entry name" value="MRPP3_PIN_dom"/>
</dbReference>
<evidence type="ECO:0000256" key="15">
    <source>
        <dbReference type="ARBA" id="ARBA00044559"/>
    </source>
</evidence>
<evidence type="ECO:0000256" key="13">
    <source>
        <dbReference type="ARBA" id="ARBA00023128"/>
    </source>
</evidence>
<dbReference type="PANTHER" id="PTHR13547">
    <property type="match status" value="1"/>
</dbReference>
<reference evidence="17 18" key="1">
    <citation type="submission" date="2024-04" db="EMBL/GenBank/DDBJ databases">
        <authorList>
            <person name="Rising A."/>
            <person name="Reimegard J."/>
            <person name="Sonavane S."/>
            <person name="Akerstrom W."/>
            <person name="Nylinder S."/>
            <person name="Hedman E."/>
            <person name="Kallberg Y."/>
        </authorList>
    </citation>
    <scope>NUCLEOTIDE SEQUENCE [LARGE SCALE GENOMIC DNA]</scope>
</reference>
<dbReference type="Pfam" id="PF16953">
    <property type="entry name" value="PRORP"/>
    <property type="match status" value="1"/>
</dbReference>
<keyword evidence="10" id="KW-0862">Zinc</keyword>
<keyword evidence="11" id="KW-0460">Magnesium</keyword>